<dbReference type="InterPro" id="IPR036390">
    <property type="entry name" value="WH_DNA-bd_sf"/>
</dbReference>
<evidence type="ECO:0000259" key="7">
    <source>
        <dbReference type="SMART" id="SM01074"/>
    </source>
</evidence>
<feature type="binding site" evidence="5">
    <location>
        <position position="175"/>
    </location>
    <ligand>
        <name>ATP</name>
        <dbReference type="ChEBI" id="CHEBI:30616"/>
    </ligand>
</feature>
<dbReference type="GO" id="GO:0005524">
    <property type="term" value="F:ATP binding"/>
    <property type="evidence" value="ECO:0007669"/>
    <property type="project" value="UniProtKB-UniRule"/>
</dbReference>
<feature type="domain" description="AAA+ ATPase" evidence="6">
    <location>
        <begin position="41"/>
        <end position="176"/>
    </location>
</feature>
<dbReference type="PANTHER" id="PTHR10763">
    <property type="entry name" value="CELL DIVISION CONTROL PROTEIN 6-RELATED"/>
    <property type="match status" value="1"/>
</dbReference>
<reference evidence="8 9" key="1">
    <citation type="journal article" date="2003" name="Proc. Natl. Acad. Sci. U.S.A.">
        <title>The genome of Nanoarchaeum equitans: insights into early archaeal evolution and derived parasitism.</title>
        <authorList>
            <person name="Waters E."/>
            <person name="Hohn M.J."/>
            <person name="Ahel I."/>
            <person name="Graham D.E."/>
            <person name="Adams M.D."/>
            <person name="Barnstead M."/>
            <person name="Beeson K.Y."/>
            <person name="Bibbs L."/>
            <person name="Bolanos R."/>
            <person name="Keller M."/>
            <person name="Kretz K."/>
            <person name="Lin X."/>
            <person name="Mathur E."/>
            <person name="Ni J."/>
            <person name="Podar M."/>
            <person name="Richardson T."/>
            <person name="Sutton G.G."/>
            <person name="Simon M."/>
            <person name="Soll D."/>
            <person name="Stetter K.O."/>
            <person name="Short J.M."/>
            <person name="Noordewier M."/>
        </authorList>
    </citation>
    <scope>NUCLEOTIDE SEQUENCE [LARGE SCALE GENOMIC DNA]</scope>
    <source>
        <strain evidence="8 9">Kin4-M</strain>
    </source>
</reference>
<comment type="similarity">
    <text evidence="1 5">Belongs to the CDC6/cdc18 family.</text>
</comment>
<evidence type="ECO:0000256" key="2">
    <source>
        <dbReference type="ARBA" id="ARBA00022705"/>
    </source>
</evidence>
<organism evidence="8 9">
    <name type="scientific">Nanoarchaeum equitans (strain Kin4-M)</name>
    <dbReference type="NCBI Taxonomy" id="228908"/>
    <lineage>
        <taxon>Archaea</taxon>
        <taxon>Nanobdellota</taxon>
        <taxon>Candidatus Nanoarchaeia</taxon>
        <taxon>Nanoarchaeales</taxon>
        <taxon>Nanoarchaeaceae</taxon>
        <taxon>Nanoarchaeum</taxon>
    </lineage>
</organism>
<dbReference type="Proteomes" id="UP000000578">
    <property type="component" value="Chromosome"/>
</dbReference>
<dbReference type="EMBL" id="AE017199">
    <property type="protein sequence ID" value="AAR38911.1"/>
    <property type="molecule type" value="Genomic_DNA"/>
</dbReference>
<dbReference type="InterPro" id="IPR025662">
    <property type="entry name" value="Sigma_54_int_dom_ATP-bd_1"/>
</dbReference>
<proteinExistence type="inferred from homology"/>
<dbReference type="InterPro" id="IPR055237">
    <property type="entry name" value="Cdc6_lid"/>
</dbReference>
<dbReference type="InterPro" id="IPR003959">
    <property type="entry name" value="ATPase_AAA_core"/>
</dbReference>
<evidence type="ECO:0000256" key="3">
    <source>
        <dbReference type="ARBA" id="ARBA00022741"/>
    </source>
</evidence>
<dbReference type="GO" id="GO:0006260">
    <property type="term" value="P:DNA replication"/>
    <property type="evidence" value="ECO:0007669"/>
    <property type="project" value="UniProtKB-UniRule"/>
</dbReference>
<dbReference type="PANTHER" id="PTHR10763:SF26">
    <property type="entry name" value="CELL DIVISION CONTROL PROTEIN 6 HOMOLOG"/>
    <property type="match status" value="1"/>
</dbReference>
<dbReference type="EnsemblBacteria" id="AAR38911">
    <property type="protein sequence ID" value="AAR38911"/>
    <property type="gene ID" value="NEQ057"/>
</dbReference>
<dbReference type="Gene3D" id="1.10.8.60">
    <property type="match status" value="1"/>
</dbReference>
<protein>
    <recommendedName>
        <fullName evidence="5">ORC1-type DNA replication protein</fullName>
    </recommendedName>
</protein>
<dbReference type="Pfam" id="PF00004">
    <property type="entry name" value="AAA"/>
    <property type="match status" value="1"/>
</dbReference>
<name>Q74MI0_NANEQ</name>
<dbReference type="NCBIfam" id="TIGR02928">
    <property type="entry name" value="orc1/cdc6 family replication initiation protein"/>
    <property type="match status" value="1"/>
</dbReference>
<keyword evidence="4 5" id="KW-0067">ATP-binding</keyword>
<dbReference type="InterPro" id="IPR003593">
    <property type="entry name" value="AAA+_ATPase"/>
</dbReference>
<dbReference type="InterPro" id="IPR015163">
    <property type="entry name" value="Cdc6_C"/>
</dbReference>
<dbReference type="AlphaFoldDB" id="Q74MI0"/>
<comment type="function">
    <text evidence="5">Involved in regulation of DNA replication.</text>
</comment>
<gene>
    <name evidence="8" type="ordered locus">NEQ057</name>
</gene>
<accession>Q74MI0</accession>
<dbReference type="PROSITE" id="PS00675">
    <property type="entry name" value="SIGMA54_INTERACT_1"/>
    <property type="match status" value="1"/>
</dbReference>
<keyword evidence="3 5" id="KW-0547">Nucleotide-binding</keyword>
<dbReference type="Pfam" id="PF22703">
    <property type="entry name" value="Cdc6_lid"/>
    <property type="match status" value="1"/>
</dbReference>
<dbReference type="Gene3D" id="3.40.50.300">
    <property type="entry name" value="P-loop containing nucleotide triphosphate hydrolases"/>
    <property type="match status" value="1"/>
</dbReference>
<dbReference type="GO" id="GO:0016887">
    <property type="term" value="F:ATP hydrolysis activity"/>
    <property type="evidence" value="ECO:0007669"/>
    <property type="project" value="InterPro"/>
</dbReference>
<dbReference type="InterPro" id="IPR027417">
    <property type="entry name" value="P-loop_NTPase"/>
</dbReference>
<evidence type="ECO:0000259" key="6">
    <source>
        <dbReference type="SMART" id="SM00382"/>
    </source>
</evidence>
<feature type="binding site" evidence="5">
    <location>
        <position position="187"/>
    </location>
    <ligand>
        <name>ATP</name>
        <dbReference type="ChEBI" id="CHEBI:30616"/>
    </ligand>
</feature>
<dbReference type="InterPro" id="IPR050311">
    <property type="entry name" value="ORC1/CDC6"/>
</dbReference>
<dbReference type="Gene3D" id="1.10.10.10">
    <property type="entry name" value="Winged helix-like DNA-binding domain superfamily/Winged helix DNA-binding domain"/>
    <property type="match status" value="1"/>
</dbReference>
<dbReference type="STRING" id="228908.NEQ057"/>
<dbReference type="CDD" id="cd18139">
    <property type="entry name" value="HLD_clamp_RarA"/>
    <property type="match status" value="1"/>
</dbReference>
<keyword evidence="9" id="KW-1185">Reference proteome</keyword>
<dbReference type="InterPro" id="IPR036388">
    <property type="entry name" value="WH-like_DNA-bd_sf"/>
</dbReference>
<feature type="binding site" evidence="5">
    <location>
        <begin position="53"/>
        <end position="57"/>
    </location>
    <ligand>
        <name>ATP</name>
        <dbReference type="ChEBI" id="CHEBI:30616"/>
    </ligand>
</feature>
<evidence type="ECO:0000256" key="1">
    <source>
        <dbReference type="ARBA" id="ARBA00006184"/>
    </source>
</evidence>
<feature type="domain" description="Cdc6 C-terminal" evidence="7">
    <location>
        <begin position="270"/>
        <end position="344"/>
    </location>
</feature>
<keyword evidence="2 5" id="KW-0235">DNA replication</keyword>
<dbReference type="HOGENOM" id="CLU_025112_3_1_2"/>
<dbReference type="SUPFAM" id="SSF52540">
    <property type="entry name" value="P-loop containing nucleoside triphosphate hydrolases"/>
    <property type="match status" value="1"/>
</dbReference>
<dbReference type="BioCyc" id="NEQU228908:GJB6-60-MONOMER"/>
<sequence length="344" mass="39394">MPIFKNRFVFSEAYVPSKILHRDDEISLIYTAISPIKQGEKPLNIFIYGQTGTGKTLVTKYVLSKIGDYIYINCKFAGITKRIESFIREFSLQLGQDFYDLTDVIQYIRDKKLIIVFDEVDQLSKDLGDEILYTFTRAPGNIGIIGISNNIFFVDRLDPRVRSSLSELEILFKPYNALQLRDILLERAKEGLYENSYDLAAISYIAAVTAREYGDARRAINLLRLAGEIAERKGKNKIELEDAKEAIELEEKDKVKFVIESLPLQSKLVLKSIAELKDTTLGKAYELYYRKSLEKSVTPITFRRFVEIVNDLETLGLVSIDFALLNGKRVRKVKTFISPKIIDL</sequence>
<dbReference type="SUPFAM" id="SSF46785">
    <property type="entry name" value="Winged helix' DNA-binding domain"/>
    <property type="match status" value="1"/>
</dbReference>
<dbReference type="InterPro" id="IPR014277">
    <property type="entry name" value="Orc1/Cdc6_arc"/>
</dbReference>
<dbReference type="Pfam" id="PF09079">
    <property type="entry name" value="WHD_Cdc6"/>
    <property type="match status" value="1"/>
</dbReference>
<dbReference type="PRINTS" id="PR00364">
    <property type="entry name" value="DISEASERSIST"/>
</dbReference>
<evidence type="ECO:0000313" key="8">
    <source>
        <dbReference type="EMBL" id="AAR38911.1"/>
    </source>
</evidence>
<evidence type="ECO:0000256" key="4">
    <source>
        <dbReference type="ARBA" id="ARBA00022840"/>
    </source>
</evidence>
<dbReference type="HAMAP" id="MF_01407">
    <property type="entry name" value="ORC1_type_DNA_replic_protein"/>
    <property type="match status" value="1"/>
</dbReference>
<dbReference type="KEGG" id="neq:NEQ057"/>
<evidence type="ECO:0000313" key="9">
    <source>
        <dbReference type="Proteomes" id="UP000000578"/>
    </source>
</evidence>
<evidence type="ECO:0000256" key="5">
    <source>
        <dbReference type="HAMAP-Rule" id="MF_01407"/>
    </source>
</evidence>
<dbReference type="SMART" id="SM00382">
    <property type="entry name" value="AAA"/>
    <property type="match status" value="1"/>
</dbReference>
<dbReference type="SMART" id="SM01074">
    <property type="entry name" value="Cdc6_C"/>
    <property type="match status" value="1"/>
</dbReference>